<organism evidence="2 3">
    <name type="scientific">Polarella glacialis</name>
    <name type="common">Dinoflagellate</name>
    <dbReference type="NCBI Taxonomy" id="89957"/>
    <lineage>
        <taxon>Eukaryota</taxon>
        <taxon>Sar</taxon>
        <taxon>Alveolata</taxon>
        <taxon>Dinophyceae</taxon>
        <taxon>Suessiales</taxon>
        <taxon>Suessiaceae</taxon>
        <taxon>Polarella</taxon>
    </lineage>
</organism>
<feature type="region of interest" description="Disordered" evidence="1">
    <location>
        <begin position="183"/>
        <end position="225"/>
    </location>
</feature>
<reference evidence="2" key="1">
    <citation type="submission" date="2021-02" db="EMBL/GenBank/DDBJ databases">
        <authorList>
            <person name="Dougan E. K."/>
            <person name="Rhodes N."/>
            <person name="Thang M."/>
            <person name="Chan C."/>
        </authorList>
    </citation>
    <scope>NUCLEOTIDE SEQUENCE</scope>
</reference>
<accession>A0A813HCD3</accession>
<comment type="caution">
    <text evidence="2">The sequence shown here is derived from an EMBL/GenBank/DDBJ whole genome shotgun (WGS) entry which is preliminary data.</text>
</comment>
<dbReference type="Proteomes" id="UP000654075">
    <property type="component" value="Unassembled WGS sequence"/>
</dbReference>
<evidence type="ECO:0000313" key="2">
    <source>
        <dbReference type="EMBL" id="CAE8635571.1"/>
    </source>
</evidence>
<evidence type="ECO:0000256" key="1">
    <source>
        <dbReference type="SAM" id="MobiDB-lite"/>
    </source>
</evidence>
<gene>
    <name evidence="2" type="ORF">PGLA1383_LOCUS51165</name>
</gene>
<protein>
    <submittedName>
        <fullName evidence="2">Uncharacterized protein</fullName>
    </submittedName>
</protein>
<feature type="region of interest" description="Disordered" evidence="1">
    <location>
        <begin position="1"/>
        <end position="68"/>
    </location>
</feature>
<feature type="compositionally biased region" description="Low complexity" evidence="1">
    <location>
        <begin position="187"/>
        <end position="205"/>
    </location>
</feature>
<proteinExistence type="predicted"/>
<dbReference type="AlphaFoldDB" id="A0A813HCD3"/>
<dbReference type="EMBL" id="CAJNNV010031308">
    <property type="protein sequence ID" value="CAE8635571.1"/>
    <property type="molecule type" value="Genomic_DNA"/>
</dbReference>
<evidence type="ECO:0000313" key="3">
    <source>
        <dbReference type="Proteomes" id="UP000654075"/>
    </source>
</evidence>
<sequence>VSSAPRHQRPASASRAGRGAELRALRRPAAKPADKSPQPRPVRPPVHDTIGYGFPSSPEGRASWAPEALEHGLDSPLASRAAQARRLYDSQAARHHFEPHLTEAAQARRLHDLKAARHHFEPHLTEAAGHHFEPHLTEQAEREMMAAVRMREAEQEMMPAVHTRESEREMMVAAHMREAEREMMAQRLSPARSSWNSSRGSSPTGSRREVPDLRPPSLAGSNAGPDLDRAAAVFQRLAAAYSSTDDVPKAYDTLGMPVWPRETHWSAYP</sequence>
<name>A0A813HCD3_POLGL</name>
<keyword evidence="3" id="KW-1185">Reference proteome</keyword>
<feature type="non-terminal residue" evidence="2">
    <location>
        <position position="1"/>
    </location>
</feature>